<evidence type="ECO:0000256" key="1">
    <source>
        <dbReference type="ARBA" id="ARBA00000085"/>
    </source>
</evidence>
<dbReference type="InterPro" id="IPR003660">
    <property type="entry name" value="HAMP_dom"/>
</dbReference>
<dbReference type="PANTHER" id="PTHR44936:SF10">
    <property type="entry name" value="SENSOR PROTEIN RSTB"/>
    <property type="match status" value="1"/>
</dbReference>
<keyword evidence="4" id="KW-0547">Nucleotide-binding</keyword>
<dbReference type="SMART" id="SM00304">
    <property type="entry name" value="HAMP"/>
    <property type="match status" value="1"/>
</dbReference>
<proteinExistence type="predicted"/>
<dbReference type="EC" id="2.7.13.3" evidence="2"/>
<evidence type="ECO:0000259" key="8">
    <source>
        <dbReference type="PROSITE" id="PS50885"/>
    </source>
</evidence>
<dbReference type="CDD" id="cd06225">
    <property type="entry name" value="HAMP"/>
    <property type="match status" value="1"/>
</dbReference>
<comment type="catalytic activity">
    <reaction evidence="1">
        <text>ATP + protein L-histidine = ADP + protein N-phospho-L-histidine.</text>
        <dbReference type="EC" id="2.7.13.3"/>
    </reaction>
</comment>
<dbReference type="InterPro" id="IPR021796">
    <property type="entry name" value="Tll0287-like_dom"/>
</dbReference>
<dbReference type="Pfam" id="PF11845">
    <property type="entry name" value="Tll0287-like"/>
    <property type="match status" value="1"/>
</dbReference>
<dbReference type="InterPro" id="IPR050980">
    <property type="entry name" value="2C_sensor_his_kinase"/>
</dbReference>
<evidence type="ECO:0000256" key="7">
    <source>
        <dbReference type="SAM" id="Phobius"/>
    </source>
</evidence>
<evidence type="ECO:0000256" key="6">
    <source>
        <dbReference type="ARBA" id="ARBA00022840"/>
    </source>
</evidence>
<evidence type="ECO:0000256" key="3">
    <source>
        <dbReference type="ARBA" id="ARBA00022679"/>
    </source>
</evidence>
<dbReference type="Gene3D" id="6.10.340.10">
    <property type="match status" value="1"/>
</dbReference>
<sequence>MNLKLRFNLVFTLLFIIALAVAGGTVYRLVQANASAEVVRDAQRLMDVAIAVRGYTVDNIKPHLDPLLDRHFLPETVPAFAATETLARLAAKQPGYSYKEATLNPTNPRDKPTDWERKIVDRFRAEPKTTELSGEVETGKGDLFYVARPIRITNAACLACHSTPAAAPPSLIARYGDKAGFGWQLNEIVGAQIVAVPTTLPREKAQQLFATFTGSLVAVFVALFLVLNWLLQRLVVKPVREVAMAARRVSQGDMSLAEFSEDRPDEIGTLQKSFNRMRRSLVKAMGMLRN</sequence>
<dbReference type="PANTHER" id="PTHR44936">
    <property type="entry name" value="SENSOR PROTEIN CREC"/>
    <property type="match status" value="1"/>
</dbReference>
<feature type="domain" description="HAMP" evidence="8">
    <location>
        <begin position="233"/>
        <end position="286"/>
    </location>
</feature>
<keyword evidence="7" id="KW-0812">Transmembrane</keyword>
<name>A0ABZ0D0V8_9BURK</name>
<gene>
    <name evidence="9" type="ORF">RXV79_02430</name>
</gene>
<evidence type="ECO:0000256" key="2">
    <source>
        <dbReference type="ARBA" id="ARBA00012438"/>
    </source>
</evidence>
<keyword evidence="10" id="KW-1185">Reference proteome</keyword>
<protein>
    <recommendedName>
        <fullName evidence="2">histidine kinase</fullName>
        <ecNumber evidence="2">2.7.13.3</ecNumber>
    </recommendedName>
</protein>
<dbReference type="EMBL" id="CP136336">
    <property type="protein sequence ID" value="WOB08925.1"/>
    <property type="molecule type" value="Genomic_DNA"/>
</dbReference>
<evidence type="ECO:0000313" key="10">
    <source>
        <dbReference type="Proteomes" id="UP001303946"/>
    </source>
</evidence>
<keyword evidence="5" id="KW-0418">Kinase</keyword>
<evidence type="ECO:0000256" key="5">
    <source>
        <dbReference type="ARBA" id="ARBA00022777"/>
    </source>
</evidence>
<keyword evidence="6" id="KW-0067">ATP-binding</keyword>
<dbReference type="Pfam" id="PF00672">
    <property type="entry name" value="HAMP"/>
    <property type="match status" value="1"/>
</dbReference>
<dbReference type="SUPFAM" id="SSF158472">
    <property type="entry name" value="HAMP domain-like"/>
    <property type="match status" value="1"/>
</dbReference>
<evidence type="ECO:0000256" key="4">
    <source>
        <dbReference type="ARBA" id="ARBA00022741"/>
    </source>
</evidence>
<dbReference type="PROSITE" id="PS50885">
    <property type="entry name" value="HAMP"/>
    <property type="match status" value="1"/>
</dbReference>
<keyword evidence="7" id="KW-0472">Membrane</keyword>
<dbReference type="RefSeq" id="WP_316701830.1">
    <property type="nucleotide sequence ID" value="NZ_CP136336.1"/>
</dbReference>
<feature type="transmembrane region" description="Helical" evidence="7">
    <location>
        <begin position="208"/>
        <end position="231"/>
    </location>
</feature>
<keyword evidence="3" id="KW-0808">Transferase</keyword>
<dbReference type="Proteomes" id="UP001303946">
    <property type="component" value="Chromosome"/>
</dbReference>
<accession>A0ABZ0D0V8</accession>
<evidence type="ECO:0000313" key="9">
    <source>
        <dbReference type="EMBL" id="WOB08925.1"/>
    </source>
</evidence>
<reference evidence="9 10" key="1">
    <citation type="submission" date="2023-10" db="EMBL/GenBank/DDBJ databases">
        <title>Bacteria for the degradation of biodegradable plastic PBAT(Polybutylene adipate terephthalate).</title>
        <authorList>
            <person name="Weon H.-Y."/>
            <person name="Yeon J."/>
        </authorList>
    </citation>
    <scope>NUCLEOTIDE SEQUENCE [LARGE SCALE GENOMIC DNA]</scope>
    <source>
        <strain evidence="9 10">SBD 7-3</strain>
    </source>
</reference>
<keyword evidence="7" id="KW-1133">Transmembrane helix</keyword>
<organism evidence="9 10">
    <name type="scientific">Piscinibacter gummiphilus</name>
    <dbReference type="NCBI Taxonomy" id="946333"/>
    <lineage>
        <taxon>Bacteria</taxon>
        <taxon>Pseudomonadati</taxon>
        <taxon>Pseudomonadota</taxon>
        <taxon>Betaproteobacteria</taxon>
        <taxon>Burkholderiales</taxon>
        <taxon>Sphaerotilaceae</taxon>
        <taxon>Piscinibacter</taxon>
    </lineage>
</organism>